<dbReference type="Gene3D" id="3.10.560.10">
    <property type="entry name" value="Outer membrane lipoprotein wza domain like"/>
    <property type="match status" value="2"/>
</dbReference>
<keyword evidence="10" id="KW-0626">Porin</keyword>
<keyword evidence="8" id="KW-0625">Polysaccharide transport</keyword>
<dbReference type="RefSeq" id="WP_400877774.1">
    <property type="nucleotide sequence ID" value="NZ_JBIWXY010000001.1"/>
</dbReference>
<keyword evidence="9" id="KW-0406">Ion transport</keyword>
<keyword evidence="7 15" id="KW-0732">Signal</keyword>
<evidence type="ECO:0000259" key="17">
    <source>
        <dbReference type="Pfam" id="PF10531"/>
    </source>
</evidence>
<evidence type="ECO:0000256" key="14">
    <source>
        <dbReference type="ARBA" id="ARBA00023288"/>
    </source>
</evidence>
<evidence type="ECO:0000259" key="18">
    <source>
        <dbReference type="Pfam" id="PF22461"/>
    </source>
</evidence>
<evidence type="ECO:0000256" key="8">
    <source>
        <dbReference type="ARBA" id="ARBA00023047"/>
    </source>
</evidence>
<keyword evidence="20" id="KW-1185">Reference proteome</keyword>
<dbReference type="Pfam" id="PF02563">
    <property type="entry name" value="Poly_export"/>
    <property type="match status" value="1"/>
</dbReference>
<dbReference type="InterPro" id="IPR054765">
    <property type="entry name" value="SLBB_dom"/>
</dbReference>
<evidence type="ECO:0000256" key="11">
    <source>
        <dbReference type="ARBA" id="ARBA00023136"/>
    </source>
</evidence>
<dbReference type="InterPro" id="IPR049712">
    <property type="entry name" value="Poly_export"/>
</dbReference>
<dbReference type="Pfam" id="PF10531">
    <property type="entry name" value="SLBB"/>
    <property type="match status" value="1"/>
</dbReference>
<dbReference type="Proteomes" id="UP001617669">
    <property type="component" value="Unassembled WGS sequence"/>
</dbReference>
<dbReference type="InterPro" id="IPR019554">
    <property type="entry name" value="Soluble_ligand-bd"/>
</dbReference>
<protein>
    <submittedName>
        <fullName evidence="19">Polysaccharide export protein EpsE</fullName>
    </submittedName>
</protein>
<proteinExistence type="inferred from homology"/>
<comment type="subcellular location">
    <subcellularLocation>
        <location evidence="1">Cell outer membrane</location>
        <topology evidence="1">Multi-pass membrane protein</topology>
    </subcellularLocation>
</comment>
<evidence type="ECO:0000256" key="15">
    <source>
        <dbReference type="SAM" id="SignalP"/>
    </source>
</evidence>
<accession>A0ABW8GHL7</accession>
<feature type="signal peptide" evidence="15">
    <location>
        <begin position="1"/>
        <end position="22"/>
    </location>
</feature>
<keyword evidence="4" id="KW-1134">Transmembrane beta strand</keyword>
<evidence type="ECO:0000256" key="2">
    <source>
        <dbReference type="ARBA" id="ARBA00009450"/>
    </source>
</evidence>
<keyword evidence="5" id="KW-0762">Sugar transport</keyword>
<keyword evidence="11" id="KW-0472">Membrane</keyword>
<evidence type="ECO:0000313" key="19">
    <source>
        <dbReference type="EMBL" id="MFJ5444669.1"/>
    </source>
</evidence>
<evidence type="ECO:0000256" key="10">
    <source>
        <dbReference type="ARBA" id="ARBA00023114"/>
    </source>
</evidence>
<evidence type="ECO:0000256" key="3">
    <source>
        <dbReference type="ARBA" id="ARBA00022448"/>
    </source>
</evidence>
<keyword evidence="13" id="KW-0998">Cell outer membrane</keyword>
<dbReference type="PANTHER" id="PTHR33619:SF3">
    <property type="entry name" value="POLYSACCHARIDE EXPORT PROTEIN GFCE-RELATED"/>
    <property type="match status" value="1"/>
</dbReference>
<evidence type="ECO:0000256" key="12">
    <source>
        <dbReference type="ARBA" id="ARBA00023139"/>
    </source>
</evidence>
<evidence type="ECO:0000256" key="4">
    <source>
        <dbReference type="ARBA" id="ARBA00022452"/>
    </source>
</evidence>
<evidence type="ECO:0000256" key="1">
    <source>
        <dbReference type="ARBA" id="ARBA00004571"/>
    </source>
</evidence>
<feature type="chain" id="PRO_5046716884" evidence="15">
    <location>
        <begin position="23"/>
        <end position="263"/>
    </location>
</feature>
<comment type="caution">
    <text evidence="19">The sequence shown here is derived from an EMBL/GenBank/DDBJ whole genome shotgun (WGS) entry which is preliminary data.</text>
</comment>
<feature type="domain" description="SLBB" evidence="18">
    <location>
        <begin position="104"/>
        <end position="184"/>
    </location>
</feature>
<comment type="similarity">
    <text evidence="2">Belongs to the BexD/CtrA/VexA family.</text>
</comment>
<keyword evidence="14" id="KW-0449">Lipoprotein</keyword>
<evidence type="ECO:0000256" key="7">
    <source>
        <dbReference type="ARBA" id="ARBA00022729"/>
    </source>
</evidence>
<feature type="domain" description="Soluble ligand binding" evidence="17">
    <location>
        <begin position="189"/>
        <end position="239"/>
    </location>
</feature>
<keyword evidence="6" id="KW-0812">Transmembrane</keyword>
<evidence type="ECO:0000259" key="16">
    <source>
        <dbReference type="Pfam" id="PF02563"/>
    </source>
</evidence>
<name>A0ABW8GHL7_9PROT</name>
<dbReference type="EMBL" id="JBIWXY010000001">
    <property type="protein sequence ID" value="MFJ5444669.1"/>
    <property type="molecule type" value="Genomic_DNA"/>
</dbReference>
<evidence type="ECO:0000256" key="5">
    <source>
        <dbReference type="ARBA" id="ARBA00022597"/>
    </source>
</evidence>
<organism evidence="19 20">
    <name type="scientific">Methylobacillus methanolivorans</name>
    <dbReference type="NCBI Taxonomy" id="1848927"/>
    <lineage>
        <taxon>Bacteria</taxon>
        <taxon>Pseudomonadati</taxon>
        <taxon>Pseudomonadota</taxon>
        <taxon>Betaproteobacteria</taxon>
        <taxon>Nitrosomonadales</taxon>
        <taxon>Methylophilaceae</taxon>
        <taxon>Methylobacillus</taxon>
    </lineage>
</organism>
<reference evidence="19 20" key="1">
    <citation type="submission" date="2024-11" db="EMBL/GenBank/DDBJ databases">
        <authorList>
            <person name="Kaparullina E.N."/>
            <person name="Delegan Y.A."/>
            <person name="Doronina N.V."/>
        </authorList>
    </citation>
    <scope>NUCLEOTIDE SEQUENCE [LARGE SCALE GENOMIC DNA]</scope>
    <source>
        <strain evidence="19 20">7sh_L</strain>
    </source>
</reference>
<dbReference type="Gene3D" id="3.30.1950.10">
    <property type="entry name" value="wza like domain"/>
    <property type="match status" value="1"/>
</dbReference>
<evidence type="ECO:0000256" key="9">
    <source>
        <dbReference type="ARBA" id="ARBA00023065"/>
    </source>
</evidence>
<dbReference type="PANTHER" id="PTHR33619">
    <property type="entry name" value="POLYSACCHARIDE EXPORT PROTEIN GFCE-RELATED"/>
    <property type="match status" value="1"/>
</dbReference>
<sequence length="263" mass="28845">MNKIIKWLLLVLFLMSMSNVHAAETDISLGPGDILRISVFEQPDLSLEVRVSDSGTITYPLIGEIMVGGETTANVERKIAAKLEQGGFLKNPHVSIIVTQMQSKQISVLGQVNRPGRYPLDTARSLADILALAGGISPEGGDVITLIQNTDGVVSKKDIDLAEMMRSGNMQENIVLSAGDIIFVDRVLKFYIYGEVQRPSQYRLEHNMTVLQALSVGGGLTARGTERGIKIKRKVGDVMEVLKVKHDDIVLPNDIIYVEESLF</sequence>
<dbReference type="NCBIfam" id="TIGR03028">
    <property type="entry name" value="EpsE"/>
    <property type="match status" value="1"/>
</dbReference>
<evidence type="ECO:0000313" key="20">
    <source>
        <dbReference type="Proteomes" id="UP001617669"/>
    </source>
</evidence>
<gene>
    <name evidence="19" type="primary">epsE</name>
    <name evidence="19" type="ORF">ACIKP9_00350</name>
</gene>
<keyword evidence="3" id="KW-0813">Transport</keyword>
<evidence type="ECO:0000256" key="13">
    <source>
        <dbReference type="ARBA" id="ARBA00023237"/>
    </source>
</evidence>
<dbReference type="InterPro" id="IPR017478">
    <property type="entry name" value="Polysacc_export_EpsE"/>
</dbReference>
<feature type="domain" description="Polysaccharide export protein N-terminal" evidence="16">
    <location>
        <begin position="23"/>
        <end position="98"/>
    </location>
</feature>
<keyword evidence="12" id="KW-0564">Palmitate</keyword>
<dbReference type="Pfam" id="PF22461">
    <property type="entry name" value="SLBB_2"/>
    <property type="match status" value="1"/>
</dbReference>
<dbReference type="InterPro" id="IPR003715">
    <property type="entry name" value="Poly_export_N"/>
</dbReference>
<evidence type="ECO:0000256" key="6">
    <source>
        <dbReference type="ARBA" id="ARBA00022692"/>
    </source>
</evidence>